<evidence type="ECO:0000256" key="7">
    <source>
        <dbReference type="ARBA" id="ARBA00022989"/>
    </source>
</evidence>
<evidence type="ECO:0000256" key="9">
    <source>
        <dbReference type="ARBA" id="ARBA00023136"/>
    </source>
</evidence>
<dbReference type="PANTHER" id="PTHR31064">
    <property type="entry name" value="POTASSIUM TRANSPORT PROTEIN DDB_G0292412-RELATED"/>
    <property type="match status" value="1"/>
</dbReference>
<feature type="transmembrane region" description="Helical" evidence="10">
    <location>
        <begin position="488"/>
        <end position="505"/>
    </location>
</feature>
<organism evidence="12 13">
    <name type="scientific">Venturia nashicola</name>
    <dbReference type="NCBI Taxonomy" id="86259"/>
    <lineage>
        <taxon>Eukaryota</taxon>
        <taxon>Fungi</taxon>
        <taxon>Dikarya</taxon>
        <taxon>Ascomycota</taxon>
        <taxon>Pezizomycotina</taxon>
        <taxon>Dothideomycetes</taxon>
        <taxon>Pleosporomycetidae</taxon>
        <taxon>Venturiales</taxon>
        <taxon>Venturiaceae</taxon>
        <taxon>Venturia</taxon>
    </lineage>
</organism>
<feature type="region of interest" description="Disordered" evidence="11">
    <location>
        <begin position="178"/>
        <end position="358"/>
    </location>
</feature>
<evidence type="ECO:0000256" key="3">
    <source>
        <dbReference type="ARBA" id="ARBA00022448"/>
    </source>
</evidence>
<keyword evidence="8 10" id="KW-0406">Ion transport</keyword>
<feature type="transmembrane region" description="Helical" evidence="10">
    <location>
        <begin position="676"/>
        <end position="694"/>
    </location>
</feature>
<dbReference type="PIRSF" id="PIRSF002450">
    <property type="entry name" value="K+_transpter_TRK"/>
    <property type="match status" value="1"/>
</dbReference>
<evidence type="ECO:0000256" key="5">
    <source>
        <dbReference type="ARBA" id="ARBA00022692"/>
    </source>
</evidence>
<dbReference type="EMBL" id="SNSC02000007">
    <property type="protein sequence ID" value="TID22901.1"/>
    <property type="molecule type" value="Genomic_DNA"/>
</dbReference>
<accession>A0A4Z1PD14</accession>
<keyword evidence="5 10" id="KW-0812">Transmembrane</keyword>
<feature type="transmembrane region" description="Helical" evidence="10">
    <location>
        <begin position="551"/>
        <end position="571"/>
    </location>
</feature>
<proteinExistence type="inferred from homology"/>
<feature type="compositionally biased region" description="Basic and acidic residues" evidence="11">
    <location>
        <begin position="316"/>
        <end position="332"/>
    </location>
</feature>
<comment type="caution">
    <text evidence="12">The sequence shown here is derived from an EMBL/GenBank/DDBJ whole genome shotgun (WGS) entry which is preliminary data.</text>
</comment>
<reference evidence="12 13" key="1">
    <citation type="submission" date="2019-04" db="EMBL/GenBank/DDBJ databases">
        <title>High contiguity whole genome sequence and gene annotation resource for two Venturia nashicola isolates.</title>
        <authorList>
            <person name="Prokchorchik M."/>
            <person name="Won K."/>
            <person name="Lee Y."/>
            <person name="Choi E.D."/>
            <person name="Segonzac C."/>
            <person name="Sohn K.H."/>
        </authorList>
    </citation>
    <scope>NUCLEOTIDE SEQUENCE [LARGE SCALE GENOMIC DNA]</scope>
    <source>
        <strain evidence="12 13">PRI2</strain>
    </source>
</reference>
<feature type="compositionally biased region" description="Basic and acidic residues" evidence="11">
    <location>
        <begin position="223"/>
        <end position="251"/>
    </location>
</feature>
<feature type="transmembrane region" description="Helical" evidence="10">
    <location>
        <begin position="616"/>
        <end position="633"/>
    </location>
</feature>
<feature type="transmembrane region" description="Helical" evidence="10">
    <location>
        <begin position="417"/>
        <end position="439"/>
    </location>
</feature>
<dbReference type="GO" id="GO:0005886">
    <property type="term" value="C:plasma membrane"/>
    <property type="evidence" value="ECO:0007669"/>
    <property type="project" value="InterPro"/>
</dbReference>
<evidence type="ECO:0000313" key="12">
    <source>
        <dbReference type="EMBL" id="TID22901.1"/>
    </source>
</evidence>
<dbReference type="InterPro" id="IPR003445">
    <property type="entry name" value="Cat_transpt"/>
</dbReference>
<feature type="transmembrane region" description="Helical" evidence="10">
    <location>
        <begin position="101"/>
        <end position="126"/>
    </location>
</feature>
<feature type="compositionally biased region" description="Polar residues" evidence="11">
    <location>
        <begin position="303"/>
        <end position="313"/>
    </location>
</feature>
<protein>
    <recommendedName>
        <fullName evidence="10">Potassium transport protein</fullName>
    </recommendedName>
</protein>
<dbReference type="Pfam" id="PF02386">
    <property type="entry name" value="TrkH"/>
    <property type="match status" value="1"/>
</dbReference>
<keyword evidence="3 10" id="KW-0813">Transport</keyword>
<feature type="transmembrane region" description="Helical" evidence="10">
    <location>
        <begin position="42"/>
        <end position="64"/>
    </location>
</feature>
<keyword evidence="4 10" id="KW-0633">Potassium transport</keyword>
<dbReference type="Proteomes" id="UP000298493">
    <property type="component" value="Unassembled WGS sequence"/>
</dbReference>
<dbReference type="InterPro" id="IPR015958">
    <property type="entry name" value="Trk1_fungi"/>
</dbReference>
<dbReference type="GO" id="GO:0030007">
    <property type="term" value="P:intracellular potassium ion homeostasis"/>
    <property type="evidence" value="ECO:0007669"/>
    <property type="project" value="UniProtKB-UniRule"/>
</dbReference>
<evidence type="ECO:0000256" key="8">
    <source>
        <dbReference type="ARBA" id="ARBA00023065"/>
    </source>
</evidence>
<keyword evidence="13" id="KW-1185">Reference proteome</keyword>
<sequence length="891" mass="99915">MLGKFVGKIVARGEMISQALTPPGTPKVTLPPWLKLPNLHSFNFILLHYFYMILMTIIGSILLFPAGGLRYIDALFFAAGAATQSGLNTVDVNTLFLYQQIVLVLMACLCNPIIINTFVVFVRLYWFEKRFRGVARQAREFRRTRTLTKSRSEAKQDLDVENEERGIQGRQIKFADSLDEKTDAAGQEGSAESGRSESTAAERKGVSENATESDDEEDVQTPFHRDIVFADEVARPPRIVSNEERIPEKRSPGHHIAFVENQRNPKDSSTLYIPSPRDVERGYGPQRLADGDSGSEIVRHTSQDGNPDPSNGELNGDDHPFKDVSSKQERFKFGLSRLKNGRKRNDNSDSPQRGFRNRIMSRSRTFASHLSQEKQTSDPLPYLSYAATIGRNSTFVDLTEEQREELGGIEYRALKTLAWVLLVYYFGYFILGYVIFLPWITQSKQYSAIVRGNGASPVWWGFFTSMSMFTDLGFTLTPDSMISFQRAVMPMLVGSFLIIIGNTGFPCMLRFMIWIASKCVPYGSSIWEEFRFLLDHPRRCFTLLFPQKATWWLFGILIFLNGLDLVFFIILDLKDPTVTALPGIYKFLDGLFQAASTRTAGFACVNLADLHPAIQVSYLVMMYISVFPIAISVRQTNVYEEKSLGIYGGTDDDDDLDPNSTSYLGSHLRRQLSFDLWYVFLGLFLIACIEGKRLESNKDVAFNIFSLLFEIVSAYGTVGLSLGYPGINASFSAEFRTLSKLIIIAMMVRGRHRGLPYALDRAILLPSESLQRKEKAMDQLRRTRRESMASLHRPSSGMGLDRHKTAVSSGQDAVLFDNPGFVRDHALLQPPAGIRRGSDQDRPPTAGVDGETPDMGPADNRNKGRTRSRAGLTKLVSGVLSAGPPKSYKAH</sequence>
<dbReference type="GO" id="GO:0140107">
    <property type="term" value="F:high-affinity potassium ion transmembrane transporter activity"/>
    <property type="evidence" value="ECO:0007669"/>
    <property type="project" value="TreeGrafter"/>
</dbReference>
<dbReference type="NCBIfam" id="TIGR00934">
    <property type="entry name" value="2a38euk"/>
    <property type="match status" value="1"/>
</dbReference>
<dbReference type="InterPro" id="IPR051143">
    <property type="entry name" value="TrkH_K-transport"/>
</dbReference>
<dbReference type="InterPro" id="IPR004773">
    <property type="entry name" value="K/Na_transp_Trk1/HKT1"/>
</dbReference>
<feature type="transmembrane region" description="Helical" evidence="10">
    <location>
        <begin position="459"/>
        <end position="476"/>
    </location>
</feature>
<keyword evidence="6 10" id="KW-0630">Potassium</keyword>
<gene>
    <name evidence="12" type="ORF">E6O75_ATG02075</name>
</gene>
<keyword evidence="9 10" id="KW-0472">Membrane</keyword>
<feature type="transmembrane region" description="Helical" evidence="10">
    <location>
        <begin position="700"/>
        <end position="722"/>
    </location>
</feature>
<comment type="subcellular location">
    <subcellularLocation>
        <location evidence="1">Membrane</location>
        <topology evidence="1">Multi-pass membrane protein</topology>
    </subcellularLocation>
</comment>
<evidence type="ECO:0000256" key="1">
    <source>
        <dbReference type="ARBA" id="ARBA00004141"/>
    </source>
</evidence>
<dbReference type="AlphaFoldDB" id="A0A4Z1PD14"/>
<dbReference type="STRING" id="86259.A0A4Z1PD14"/>
<evidence type="ECO:0000256" key="4">
    <source>
        <dbReference type="ARBA" id="ARBA00022538"/>
    </source>
</evidence>
<dbReference type="PANTHER" id="PTHR31064:SF30">
    <property type="entry name" value="HIGH-AFFINITY POTASSIUM TRANSPORT PROTEIN-RELATED"/>
    <property type="match status" value="1"/>
</dbReference>
<keyword evidence="7 10" id="KW-1133">Transmembrane helix</keyword>
<evidence type="ECO:0000256" key="2">
    <source>
        <dbReference type="ARBA" id="ARBA00009137"/>
    </source>
</evidence>
<name>A0A4Z1PD14_9PEZI</name>
<evidence type="ECO:0000256" key="10">
    <source>
        <dbReference type="PIRNR" id="PIRNR002450"/>
    </source>
</evidence>
<dbReference type="OrthoDB" id="9999863at2759"/>
<evidence type="ECO:0000256" key="11">
    <source>
        <dbReference type="SAM" id="MobiDB-lite"/>
    </source>
</evidence>
<comment type="similarity">
    <text evidence="2 10">Belongs to the TrkH potassium transport family.</text>
</comment>
<feature type="region of interest" description="Disordered" evidence="11">
    <location>
        <begin position="831"/>
        <end position="891"/>
    </location>
</feature>
<evidence type="ECO:0000313" key="13">
    <source>
        <dbReference type="Proteomes" id="UP000298493"/>
    </source>
</evidence>
<dbReference type="GO" id="GO:1990573">
    <property type="term" value="P:potassium ion import across plasma membrane"/>
    <property type="evidence" value="ECO:0007669"/>
    <property type="project" value="TreeGrafter"/>
</dbReference>
<feature type="region of interest" description="Disordered" evidence="11">
    <location>
        <begin position="784"/>
        <end position="803"/>
    </location>
</feature>
<evidence type="ECO:0000256" key="6">
    <source>
        <dbReference type="ARBA" id="ARBA00022958"/>
    </source>
</evidence>